<evidence type="ECO:0000256" key="9">
    <source>
        <dbReference type="ARBA" id="ARBA00023010"/>
    </source>
</evidence>
<keyword evidence="7 11" id="KW-0653">Protein transport</keyword>
<dbReference type="GO" id="GO:0065002">
    <property type="term" value="P:intracellular protein transmembrane transport"/>
    <property type="evidence" value="ECO:0007669"/>
    <property type="project" value="TreeGrafter"/>
</dbReference>
<organism evidence="12 13">
    <name type="scientific">Candidatus Thiopontia autotrophica</name>
    <dbReference type="NCBI Taxonomy" id="2841688"/>
    <lineage>
        <taxon>Bacteria</taxon>
        <taxon>Pseudomonadati</taxon>
        <taxon>Pseudomonadota</taxon>
        <taxon>Gammaproteobacteria</taxon>
        <taxon>Candidatus Thiopontia</taxon>
    </lineage>
</organism>
<evidence type="ECO:0000256" key="7">
    <source>
        <dbReference type="ARBA" id="ARBA00022927"/>
    </source>
</evidence>
<dbReference type="GO" id="GO:0009306">
    <property type="term" value="P:protein secretion"/>
    <property type="evidence" value="ECO:0007669"/>
    <property type="project" value="UniProtKB-UniRule"/>
</dbReference>
<protein>
    <recommendedName>
        <fullName evidence="3 11">Protein-export membrane protein SecG</fullName>
    </recommendedName>
</protein>
<dbReference type="AlphaFoldDB" id="A0A8J6P4N1"/>
<evidence type="ECO:0000256" key="3">
    <source>
        <dbReference type="ARBA" id="ARBA00017876"/>
    </source>
</evidence>
<dbReference type="PANTHER" id="PTHR34182:SF1">
    <property type="entry name" value="PROTEIN-EXPORT MEMBRANE PROTEIN SECG"/>
    <property type="match status" value="1"/>
</dbReference>
<keyword evidence="4 11" id="KW-0813">Transport</keyword>
<comment type="subcellular location">
    <subcellularLocation>
        <location evidence="1 11">Cell membrane</location>
        <topology evidence="1 11">Multi-pass membrane protein</topology>
    </subcellularLocation>
</comment>
<dbReference type="InterPro" id="IPR004692">
    <property type="entry name" value="SecG"/>
</dbReference>
<sequence>MQTILLLVHVFAAVAMVGLILIQQGKGADAGAAFGSGASATVFGSEGSASFMTRLTAGLATIFFITSLSLAYFSGNKEEVATSVVDRLQPVEERGGQVPVEEKILEQLTEQGAGPSGGIPVPEEK</sequence>
<evidence type="ECO:0000313" key="13">
    <source>
        <dbReference type="Proteomes" id="UP000654401"/>
    </source>
</evidence>
<evidence type="ECO:0000313" key="12">
    <source>
        <dbReference type="EMBL" id="MBC8520264.1"/>
    </source>
</evidence>
<dbReference type="GO" id="GO:0043952">
    <property type="term" value="P:protein transport by the Sec complex"/>
    <property type="evidence" value="ECO:0007669"/>
    <property type="project" value="TreeGrafter"/>
</dbReference>
<evidence type="ECO:0000256" key="5">
    <source>
        <dbReference type="ARBA" id="ARBA00022475"/>
    </source>
</evidence>
<feature type="transmembrane region" description="Helical" evidence="11">
    <location>
        <begin position="51"/>
        <end position="73"/>
    </location>
</feature>
<proteinExistence type="inferred from homology"/>
<evidence type="ECO:0000256" key="8">
    <source>
        <dbReference type="ARBA" id="ARBA00022989"/>
    </source>
</evidence>
<keyword evidence="9 11" id="KW-0811">Translocation</keyword>
<keyword evidence="8 11" id="KW-1133">Transmembrane helix</keyword>
<keyword evidence="10 11" id="KW-0472">Membrane</keyword>
<dbReference type="GO" id="GO:0005886">
    <property type="term" value="C:plasma membrane"/>
    <property type="evidence" value="ECO:0007669"/>
    <property type="project" value="UniProtKB-SubCell"/>
</dbReference>
<comment type="caution">
    <text evidence="12">The sequence shown here is derived from an EMBL/GenBank/DDBJ whole genome shotgun (WGS) entry which is preliminary data.</text>
</comment>
<dbReference type="Pfam" id="PF03840">
    <property type="entry name" value="SecG"/>
    <property type="match status" value="1"/>
</dbReference>
<keyword evidence="6 11" id="KW-0812">Transmembrane</keyword>
<evidence type="ECO:0000256" key="4">
    <source>
        <dbReference type="ARBA" id="ARBA00022448"/>
    </source>
</evidence>
<dbReference type="EMBL" id="JACNFK010000036">
    <property type="protein sequence ID" value="MBC8520264.1"/>
    <property type="molecule type" value="Genomic_DNA"/>
</dbReference>
<comment type="similarity">
    <text evidence="2 11">Belongs to the SecG family.</text>
</comment>
<dbReference type="PRINTS" id="PR01651">
    <property type="entry name" value="SECGEXPORT"/>
</dbReference>
<evidence type="ECO:0000256" key="10">
    <source>
        <dbReference type="ARBA" id="ARBA00023136"/>
    </source>
</evidence>
<evidence type="ECO:0000256" key="2">
    <source>
        <dbReference type="ARBA" id="ARBA00008445"/>
    </source>
</evidence>
<keyword evidence="5 11" id="KW-1003">Cell membrane</keyword>
<comment type="function">
    <text evidence="11">Involved in protein export. Participates in an early event of protein translocation.</text>
</comment>
<dbReference type="GO" id="GO:0015450">
    <property type="term" value="F:protein-transporting ATPase activity"/>
    <property type="evidence" value="ECO:0007669"/>
    <property type="project" value="UniProtKB-UniRule"/>
</dbReference>
<evidence type="ECO:0000256" key="6">
    <source>
        <dbReference type="ARBA" id="ARBA00022692"/>
    </source>
</evidence>
<gene>
    <name evidence="12" type="primary">secG</name>
    <name evidence="12" type="ORF">H8D24_07665</name>
</gene>
<dbReference type="Proteomes" id="UP000654401">
    <property type="component" value="Unassembled WGS sequence"/>
</dbReference>
<dbReference type="NCBIfam" id="TIGR00810">
    <property type="entry name" value="secG"/>
    <property type="match status" value="1"/>
</dbReference>
<reference evidence="12 13" key="1">
    <citation type="submission" date="2020-08" db="EMBL/GenBank/DDBJ databases">
        <title>Bridging the membrane lipid divide: bacteria of the FCB group superphylum have the potential to synthesize archaeal ether lipids.</title>
        <authorList>
            <person name="Villanueva L."/>
            <person name="Von Meijenfeldt F.A.B."/>
            <person name="Westbye A.B."/>
            <person name="Yadav S."/>
            <person name="Hopmans E.C."/>
            <person name="Dutilh B.E."/>
            <person name="Sinninghe Damste J.S."/>
        </authorList>
    </citation>
    <scope>NUCLEOTIDE SEQUENCE [LARGE SCALE GENOMIC DNA]</scope>
    <source>
        <strain evidence="12">NIOZ-UU100</strain>
    </source>
</reference>
<name>A0A8J6P4N1_9GAMM</name>
<evidence type="ECO:0000256" key="1">
    <source>
        <dbReference type="ARBA" id="ARBA00004651"/>
    </source>
</evidence>
<comment type="caution">
    <text evidence="11">Lacks conserved residue(s) required for the propagation of feature annotation.</text>
</comment>
<evidence type="ECO:0000256" key="11">
    <source>
        <dbReference type="RuleBase" id="RU365087"/>
    </source>
</evidence>
<accession>A0A8J6P4N1</accession>
<dbReference type="PANTHER" id="PTHR34182">
    <property type="entry name" value="PROTEIN-EXPORT MEMBRANE PROTEIN SECG"/>
    <property type="match status" value="1"/>
</dbReference>